<dbReference type="OrthoDB" id="1060785at2759"/>
<feature type="region of interest" description="Disordered" evidence="2">
    <location>
        <begin position="196"/>
        <end position="243"/>
    </location>
</feature>
<reference evidence="3 4" key="1">
    <citation type="submission" date="2006-10" db="EMBL/GenBank/DDBJ databases">
        <title>The Genome Sequence of Batrachochytrium dendrobatidis JEL423.</title>
        <authorList>
            <consortium name="The Broad Institute Genome Sequencing Platform"/>
            <person name="Birren B."/>
            <person name="Lander E."/>
            <person name="Galagan J."/>
            <person name="Cuomo C."/>
            <person name="Devon K."/>
            <person name="Jaffe D."/>
            <person name="Butler J."/>
            <person name="Alvarez P."/>
            <person name="Gnerre S."/>
            <person name="Grabherr M."/>
            <person name="Kleber M."/>
            <person name="Mauceli E."/>
            <person name="Brockman W."/>
            <person name="Young S."/>
            <person name="LaButti K."/>
            <person name="Sykes S."/>
            <person name="DeCaprio D."/>
            <person name="Crawford M."/>
            <person name="Koehrsen M."/>
            <person name="Engels R."/>
            <person name="Montgomery P."/>
            <person name="Pearson M."/>
            <person name="Howarth C."/>
            <person name="Larson L."/>
            <person name="White J."/>
            <person name="O'Leary S."/>
            <person name="Kodira C."/>
            <person name="Zeng Q."/>
            <person name="Yandava C."/>
            <person name="Alvarado L."/>
            <person name="Longcore J."/>
            <person name="James T."/>
        </authorList>
    </citation>
    <scope>NUCLEOTIDE SEQUENCE [LARGE SCALE GENOMIC DNA]</scope>
    <source>
        <strain evidence="3 4">JEL423</strain>
    </source>
</reference>
<evidence type="ECO:0000256" key="1">
    <source>
        <dbReference type="ARBA" id="ARBA00006993"/>
    </source>
</evidence>
<evidence type="ECO:0008006" key="5">
    <source>
        <dbReference type="Google" id="ProtNLM"/>
    </source>
</evidence>
<accession>A0A177WD58</accession>
<dbReference type="Proteomes" id="UP000077115">
    <property type="component" value="Unassembled WGS sequence"/>
</dbReference>
<dbReference type="AlphaFoldDB" id="A0A177WD58"/>
<evidence type="ECO:0000313" key="4">
    <source>
        <dbReference type="Proteomes" id="UP000077115"/>
    </source>
</evidence>
<dbReference type="GO" id="GO:0034237">
    <property type="term" value="F:protein kinase A regulatory subunit binding"/>
    <property type="evidence" value="ECO:0007669"/>
    <property type="project" value="TreeGrafter"/>
</dbReference>
<dbReference type="InterPro" id="IPR028288">
    <property type="entry name" value="SCAR/WAVE_fam"/>
</dbReference>
<evidence type="ECO:0000256" key="2">
    <source>
        <dbReference type="SAM" id="MobiDB-lite"/>
    </source>
</evidence>
<dbReference type="Gene3D" id="6.10.280.150">
    <property type="match status" value="2"/>
</dbReference>
<dbReference type="PANTHER" id="PTHR12902">
    <property type="entry name" value="WASP-1"/>
    <property type="match status" value="1"/>
</dbReference>
<dbReference type="GO" id="GO:2000601">
    <property type="term" value="P:positive regulation of Arp2/3 complex-mediated actin nucleation"/>
    <property type="evidence" value="ECO:0007669"/>
    <property type="project" value="TreeGrafter"/>
</dbReference>
<dbReference type="GO" id="GO:0030036">
    <property type="term" value="P:actin cytoskeleton organization"/>
    <property type="evidence" value="ECO:0007669"/>
    <property type="project" value="InterPro"/>
</dbReference>
<protein>
    <recommendedName>
        <fullName evidence="5">Wiskott-Aldrich syndrome protein family member</fullName>
    </recommendedName>
</protein>
<organism evidence="3 4">
    <name type="scientific">Batrachochytrium dendrobatidis (strain JEL423)</name>
    <dbReference type="NCBI Taxonomy" id="403673"/>
    <lineage>
        <taxon>Eukaryota</taxon>
        <taxon>Fungi</taxon>
        <taxon>Fungi incertae sedis</taxon>
        <taxon>Chytridiomycota</taxon>
        <taxon>Chytridiomycota incertae sedis</taxon>
        <taxon>Chytridiomycetes</taxon>
        <taxon>Rhizophydiales</taxon>
        <taxon>Rhizophydiales incertae sedis</taxon>
        <taxon>Batrachochytrium</taxon>
    </lineage>
</organism>
<feature type="compositionally biased region" description="Polar residues" evidence="2">
    <location>
        <begin position="225"/>
        <end position="243"/>
    </location>
</feature>
<dbReference type="PANTHER" id="PTHR12902:SF1">
    <property type="entry name" value="WISKOTT-ALDRICH SYNDROME PROTEIN FAMILY MEMBER"/>
    <property type="match status" value="1"/>
</dbReference>
<comment type="similarity">
    <text evidence="1">Belongs to the SCAR/WAVE family.</text>
</comment>
<dbReference type="VEuPathDB" id="FungiDB:BDEG_21346"/>
<dbReference type="GO" id="GO:0071933">
    <property type="term" value="F:Arp2/3 complex binding"/>
    <property type="evidence" value="ECO:0007669"/>
    <property type="project" value="TreeGrafter"/>
</dbReference>
<dbReference type="STRING" id="403673.A0A177WD58"/>
<reference evidence="3 4" key="2">
    <citation type="submission" date="2016-05" db="EMBL/GenBank/DDBJ databases">
        <title>Lineage-specific infection strategies underlie the spectrum of fungal disease in amphibians.</title>
        <authorList>
            <person name="Cuomo C.A."/>
            <person name="Farrer R.A."/>
            <person name="James T."/>
            <person name="Longcore J."/>
            <person name="Birren B."/>
        </authorList>
    </citation>
    <scope>NUCLEOTIDE SEQUENCE [LARGE SCALE GENOMIC DNA]</scope>
    <source>
        <strain evidence="3 4">JEL423</strain>
    </source>
</reference>
<dbReference type="Gene3D" id="1.20.5.340">
    <property type="match status" value="1"/>
</dbReference>
<name>A0A177WD58_BATDL</name>
<dbReference type="GO" id="GO:0003779">
    <property type="term" value="F:actin binding"/>
    <property type="evidence" value="ECO:0007669"/>
    <property type="project" value="UniProtKB-KW"/>
</dbReference>
<dbReference type="eggNOG" id="KOG1830">
    <property type="taxonomic scope" value="Eukaryota"/>
</dbReference>
<proteinExistence type="inferred from homology"/>
<gene>
    <name evidence="3" type="ORF">BDEG_21346</name>
</gene>
<dbReference type="GO" id="GO:0005856">
    <property type="term" value="C:cytoskeleton"/>
    <property type="evidence" value="ECO:0007669"/>
    <property type="project" value="UniProtKB-SubCell"/>
</dbReference>
<evidence type="ECO:0000313" key="3">
    <source>
        <dbReference type="EMBL" id="OAJ37311.1"/>
    </source>
</evidence>
<sequence length="419" mass="46304">MSLPKRVLVAGAPSVSPFTAPSTAASMGVPEPTFIPALRQPTIQYRAFGIETMSVTMMQLTRLFDQLSELSIYANEIFVDLANKTLSITERINNVNMILSNADADMELIEEEISSSDIKTLSQRERFIWKSEMAISSNFFVKKTQPASIAAVYNQCRPAPFLEVLDKYRNDGQKCMKFYSYPDFFLEEWRNLIKDQDGKKAKRKAKESESSNNRRSMRYKRKSESVQTKPGNRNETSPTDGNFISITISPNTRQHINSSFDSPNQLSASGRVGLDMGRVDINSTSMLQSMFETNIVMSKLPPPPPPPPPVVITSMSGMGIAGSGDADTSLMSSRTPIAPLAGGFAPAATPMTPSVNFLNDIRTLQFKLKTTDTPDHSSMANKKKTGADCDEVAAILMRRVALEMSDSEEDDDGDDEDWG</sequence>
<dbReference type="EMBL" id="DS022300">
    <property type="protein sequence ID" value="OAJ37311.1"/>
    <property type="molecule type" value="Genomic_DNA"/>
</dbReference>